<dbReference type="GeneID" id="93641578"/>
<evidence type="ECO:0000313" key="12">
    <source>
        <dbReference type="Proteomes" id="UP000031829"/>
    </source>
</evidence>
<evidence type="ECO:0000256" key="1">
    <source>
        <dbReference type="ARBA" id="ARBA00004635"/>
    </source>
</evidence>
<dbReference type="InterPro" id="IPR046953">
    <property type="entry name" value="Spore_GerAC-like_C"/>
</dbReference>
<keyword evidence="7" id="KW-0449">Lipoprotein</keyword>
<feature type="signal peptide" evidence="8">
    <location>
        <begin position="1"/>
        <end position="18"/>
    </location>
</feature>
<feature type="domain" description="Spore germination protein N-terminal" evidence="10">
    <location>
        <begin position="19"/>
        <end position="185"/>
    </location>
</feature>
<dbReference type="Proteomes" id="UP000031829">
    <property type="component" value="Chromosome"/>
</dbReference>
<keyword evidence="4 8" id="KW-0732">Signal</keyword>
<dbReference type="GO" id="GO:0009847">
    <property type="term" value="P:spore germination"/>
    <property type="evidence" value="ECO:0007669"/>
    <property type="project" value="InterPro"/>
</dbReference>
<evidence type="ECO:0000256" key="6">
    <source>
        <dbReference type="ARBA" id="ARBA00023139"/>
    </source>
</evidence>
<evidence type="ECO:0000256" key="4">
    <source>
        <dbReference type="ARBA" id="ARBA00022729"/>
    </source>
</evidence>
<keyword evidence="5" id="KW-0472">Membrane</keyword>
<dbReference type="PROSITE" id="PS51257">
    <property type="entry name" value="PROKAR_LIPOPROTEIN"/>
    <property type="match status" value="1"/>
</dbReference>
<comment type="subcellular location">
    <subcellularLocation>
        <location evidence="1">Membrane</location>
        <topology evidence="1">Lipid-anchor</topology>
    </subcellularLocation>
</comment>
<organism evidence="11 12">
    <name type="scientific">Priestia megaterium (strain ATCC 14581 / DSM 32 / CCUG 1817 / JCM 2506 / NBRC 15308 / NCIMB 9376 / NCTC 10342 / NRRL B-14308 / VKM B-512 / Ford 19)</name>
    <name type="common">Bacillus megaterium</name>
    <dbReference type="NCBI Taxonomy" id="1348623"/>
    <lineage>
        <taxon>Bacteria</taxon>
        <taxon>Bacillati</taxon>
        <taxon>Bacillota</taxon>
        <taxon>Bacilli</taxon>
        <taxon>Bacillales</taxon>
        <taxon>Bacillaceae</taxon>
        <taxon>Priestia</taxon>
    </lineage>
</organism>
<dbReference type="KEGG" id="bmeg:BG04_3519"/>
<evidence type="ECO:0000256" key="3">
    <source>
        <dbReference type="ARBA" id="ARBA00022544"/>
    </source>
</evidence>
<evidence type="ECO:0000256" key="8">
    <source>
        <dbReference type="SAM" id="SignalP"/>
    </source>
</evidence>
<comment type="similarity">
    <text evidence="2">Belongs to the GerABKC lipoprotein family.</text>
</comment>
<evidence type="ECO:0000313" key="11">
    <source>
        <dbReference type="EMBL" id="AJI24287.1"/>
    </source>
</evidence>
<feature type="domain" description="Spore germination GerAC-like C-terminal" evidence="9">
    <location>
        <begin position="195"/>
        <end position="358"/>
    </location>
</feature>
<evidence type="ECO:0000256" key="2">
    <source>
        <dbReference type="ARBA" id="ARBA00007886"/>
    </source>
</evidence>
<keyword evidence="3" id="KW-0309">Germination</keyword>
<name>A0A0B6AT01_PRIM2</name>
<dbReference type="PANTHER" id="PTHR35789">
    <property type="entry name" value="SPORE GERMINATION PROTEIN B3"/>
    <property type="match status" value="1"/>
</dbReference>
<keyword evidence="6" id="KW-0564">Palmitate</keyword>
<dbReference type="HOGENOM" id="CLU_051140_3_0_9"/>
<reference evidence="11 12" key="1">
    <citation type="journal article" date="2015" name="Genome Announc.">
        <title>Complete genome sequences for 35 biothreat assay-relevant bacillus species.</title>
        <authorList>
            <person name="Johnson S.L."/>
            <person name="Daligault H.E."/>
            <person name="Davenport K.W."/>
            <person name="Jaissle J."/>
            <person name="Frey K.G."/>
            <person name="Ladner J.T."/>
            <person name="Broomall S.M."/>
            <person name="Bishop-Lilly K.A."/>
            <person name="Bruce D.C."/>
            <person name="Gibbons H.S."/>
            <person name="Coyne S.R."/>
            <person name="Lo C.C."/>
            <person name="Meincke L."/>
            <person name="Munk A.C."/>
            <person name="Koroleva G.I."/>
            <person name="Rosenzweig C.N."/>
            <person name="Palacios G.F."/>
            <person name="Redden C.L."/>
            <person name="Minogue T.D."/>
            <person name="Chain P.S."/>
        </authorList>
    </citation>
    <scope>NUCLEOTIDE SEQUENCE [LARGE SCALE GENOMIC DNA]</scope>
    <source>
        <strain evidence="12">ATCC 14581 / DSM 32 / JCM 2506 / NBRC 15308 / NCIMB 9376 / NCTC 10342 / NRRL B-14308 / VKM B-512</strain>
    </source>
</reference>
<evidence type="ECO:0000259" key="10">
    <source>
        <dbReference type="Pfam" id="PF25198"/>
    </source>
</evidence>
<accession>A0A0B6AT01</accession>
<dbReference type="Pfam" id="PF05504">
    <property type="entry name" value="Spore_GerAC"/>
    <property type="match status" value="1"/>
</dbReference>
<dbReference type="RefSeq" id="WP_034653595.1">
    <property type="nucleotide sequence ID" value="NZ_BCVB01000003.1"/>
</dbReference>
<gene>
    <name evidence="11" type="ORF">BG04_3519</name>
</gene>
<dbReference type="InterPro" id="IPR038501">
    <property type="entry name" value="Spore_GerAC_C_sf"/>
</dbReference>
<evidence type="ECO:0000256" key="5">
    <source>
        <dbReference type="ARBA" id="ARBA00023136"/>
    </source>
</evidence>
<dbReference type="AlphaFoldDB" id="A0A0B6AT01"/>
<protein>
    <submittedName>
        <fullName evidence="11">Germination, Ger(X)C family protein</fullName>
    </submittedName>
</protein>
<proteinExistence type="inferred from homology"/>
<dbReference type="PANTHER" id="PTHR35789:SF1">
    <property type="entry name" value="SPORE GERMINATION PROTEIN B3"/>
    <property type="match status" value="1"/>
</dbReference>
<dbReference type="InterPro" id="IPR008844">
    <property type="entry name" value="Spore_GerAC-like"/>
</dbReference>
<dbReference type="EMBL" id="CP009920">
    <property type="protein sequence ID" value="AJI24287.1"/>
    <property type="molecule type" value="Genomic_DNA"/>
</dbReference>
<dbReference type="Gene3D" id="3.30.300.210">
    <property type="entry name" value="Nutrient germinant receptor protein C, domain 3"/>
    <property type="match status" value="1"/>
</dbReference>
<dbReference type="InterPro" id="IPR057336">
    <property type="entry name" value="GerAC_N"/>
</dbReference>
<sequence length="361" mass="40935">MKRILILCTCLTFLTSCADRETIDEIQVVNSIGYDYIPQSNKVRGTILYPIYKYGPTEEPSIIAATANSSFDIPLRLNNKSSLPVAFGQLRSIVMGKEFATHGVDELVNTIARNPDLGRNIKLSIADGNAHELLSSVTKKKIKDYQFISNLIEQNIRTENLPNTNLQIFLFSFFSDDRDPYLPVLAQQKDAIKLKGLALFKKQKVVTTIGMKETFLFKLLTSGAKHGRYSVKIKESDRKGEIILQNLRTKTKYEIKGNHQHPSIIAHLTINGLVKEFPGWIDLTDPASIKMVEKTLQKDIEKDGDAFIKKLQRHKIDPICFTDYVRSKTRGFNSEKFKAQYPDMNIEVKARVHLIQTGISN</sequence>
<evidence type="ECO:0000259" key="9">
    <source>
        <dbReference type="Pfam" id="PF05504"/>
    </source>
</evidence>
<evidence type="ECO:0000256" key="7">
    <source>
        <dbReference type="ARBA" id="ARBA00023288"/>
    </source>
</evidence>
<dbReference type="GO" id="GO:0016020">
    <property type="term" value="C:membrane"/>
    <property type="evidence" value="ECO:0007669"/>
    <property type="project" value="UniProtKB-SubCell"/>
</dbReference>
<dbReference type="Pfam" id="PF25198">
    <property type="entry name" value="Spore_GerAC_N"/>
    <property type="match status" value="1"/>
</dbReference>
<feature type="chain" id="PRO_5039046474" evidence="8">
    <location>
        <begin position="19"/>
        <end position="361"/>
    </location>
</feature>
<dbReference type="NCBIfam" id="TIGR02887">
    <property type="entry name" value="spore_ger_x_C"/>
    <property type="match status" value="1"/>
</dbReference>